<dbReference type="Proteomes" id="UP000023430">
    <property type="component" value="Unassembled WGS sequence"/>
</dbReference>
<keyword evidence="2" id="KW-1185">Reference proteome</keyword>
<sequence length="49" mass="5935">MQIACCLLKTWAQLVQEFFLLVAFELHRAITFLKFPQVRMHERLRSKQD</sequence>
<accession>X7F3M9</accession>
<gene>
    <name evidence="1" type="ORF">RISW2_20635</name>
</gene>
<organism evidence="1 2">
    <name type="scientific">Roseivivax isoporae LMG 25204</name>
    <dbReference type="NCBI Taxonomy" id="1449351"/>
    <lineage>
        <taxon>Bacteria</taxon>
        <taxon>Pseudomonadati</taxon>
        <taxon>Pseudomonadota</taxon>
        <taxon>Alphaproteobacteria</taxon>
        <taxon>Rhodobacterales</taxon>
        <taxon>Roseobacteraceae</taxon>
        <taxon>Roseivivax</taxon>
    </lineage>
</organism>
<evidence type="ECO:0000313" key="1">
    <source>
        <dbReference type="EMBL" id="ETX26706.1"/>
    </source>
</evidence>
<dbReference type="EMBL" id="JAME01000063">
    <property type="protein sequence ID" value="ETX26706.1"/>
    <property type="molecule type" value="Genomic_DNA"/>
</dbReference>
<reference evidence="1 2" key="1">
    <citation type="submission" date="2014-01" db="EMBL/GenBank/DDBJ databases">
        <title>Roseivivax isoporae LMG 25204 Genome Sequencing.</title>
        <authorList>
            <person name="Lai Q."/>
            <person name="Li G."/>
            <person name="Shao Z."/>
        </authorList>
    </citation>
    <scope>NUCLEOTIDE SEQUENCE [LARGE SCALE GENOMIC DNA]</scope>
    <source>
        <strain evidence="1 2">LMG 25204</strain>
    </source>
</reference>
<evidence type="ECO:0000313" key="2">
    <source>
        <dbReference type="Proteomes" id="UP000023430"/>
    </source>
</evidence>
<proteinExistence type="predicted"/>
<protein>
    <submittedName>
        <fullName evidence="1">Uncharacterized protein</fullName>
    </submittedName>
</protein>
<comment type="caution">
    <text evidence="1">The sequence shown here is derived from an EMBL/GenBank/DDBJ whole genome shotgun (WGS) entry which is preliminary data.</text>
</comment>
<name>X7F3M9_9RHOB</name>
<dbReference type="AlphaFoldDB" id="X7F3M9"/>
<dbReference type="STRING" id="1449351.RISW2_20635"/>